<keyword evidence="3" id="KW-1185">Reference proteome</keyword>
<reference evidence="2 3" key="2">
    <citation type="journal article" date="2007" name="PLoS Biol.">
        <title>Principles of genome evolution in the Drosophila melanogaster species group.</title>
        <authorList>
            <person name="Ranz J.M."/>
            <person name="Maurin D."/>
            <person name="Chan Y.S."/>
            <person name="von Grotthuss M."/>
            <person name="Hillier L.W."/>
            <person name="Roote J."/>
            <person name="Ashburner M."/>
            <person name="Bergman C.M."/>
        </authorList>
    </citation>
    <scope>NUCLEOTIDE SEQUENCE [LARGE SCALE GENOMIC DNA]</scope>
    <source>
        <strain evidence="3">Tai18E2 / Tucson 14021-0261.01</strain>
    </source>
</reference>
<evidence type="ECO:0000256" key="1">
    <source>
        <dbReference type="SAM" id="MobiDB-lite"/>
    </source>
</evidence>
<reference evidence="2 3" key="1">
    <citation type="journal article" date="2007" name="Nature">
        <title>Evolution of genes and genomes on the Drosophila phylogeny.</title>
        <authorList>
            <consortium name="Drosophila 12 Genomes Consortium"/>
            <person name="Clark A.G."/>
            <person name="Eisen M.B."/>
            <person name="Smith D.R."/>
            <person name="Bergman C.M."/>
            <person name="Oliver B."/>
            <person name="Markow T.A."/>
            <person name="Kaufman T.C."/>
            <person name="Kellis M."/>
            <person name="Gelbart W."/>
            <person name="Iyer V.N."/>
            <person name="Pollard D.A."/>
            <person name="Sackton T.B."/>
            <person name="Larracuente A.M."/>
            <person name="Singh N.D."/>
            <person name="Abad J.P."/>
            <person name="Abt D.N."/>
            <person name="Adryan B."/>
            <person name="Aguade M."/>
            <person name="Akashi H."/>
            <person name="Anderson W.W."/>
            <person name="Aquadro C.F."/>
            <person name="Ardell D.H."/>
            <person name="Arguello R."/>
            <person name="Artieri C.G."/>
            <person name="Barbash D.A."/>
            <person name="Barker D."/>
            <person name="Barsanti P."/>
            <person name="Batterham P."/>
            <person name="Batzoglou S."/>
            <person name="Begun D."/>
            <person name="Bhutkar A."/>
            <person name="Blanco E."/>
            <person name="Bosak S.A."/>
            <person name="Bradley R.K."/>
            <person name="Brand A.D."/>
            <person name="Brent M.R."/>
            <person name="Brooks A.N."/>
            <person name="Brown R.H."/>
            <person name="Butlin R.K."/>
            <person name="Caggese C."/>
            <person name="Calvi B.R."/>
            <person name="Bernardo de Carvalho A."/>
            <person name="Caspi A."/>
            <person name="Castrezana S."/>
            <person name="Celniker S.E."/>
            <person name="Chang J.L."/>
            <person name="Chapple C."/>
            <person name="Chatterji S."/>
            <person name="Chinwalla A."/>
            <person name="Civetta A."/>
            <person name="Clifton S.W."/>
            <person name="Comeron J.M."/>
            <person name="Costello J.C."/>
            <person name="Coyne J.A."/>
            <person name="Daub J."/>
            <person name="David R.G."/>
            <person name="Delcher A.L."/>
            <person name="Delehaunty K."/>
            <person name="Do C.B."/>
            <person name="Ebling H."/>
            <person name="Edwards K."/>
            <person name="Eickbush T."/>
            <person name="Evans J.D."/>
            <person name="Filipski A."/>
            <person name="Findeiss S."/>
            <person name="Freyhult E."/>
            <person name="Fulton L."/>
            <person name="Fulton R."/>
            <person name="Garcia A.C."/>
            <person name="Gardiner A."/>
            <person name="Garfield D.A."/>
            <person name="Garvin B.E."/>
            <person name="Gibson G."/>
            <person name="Gilbert D."/>
            <person name="Gnerre S."/>
            <person name="Godfrey J."/>
            <person name="Good R."/>
            <person name="Gotea V."/>
            <person name="Gravely B."/>
            <person name="Greenberg A.J."/>
            <person name="Griffiths-Jones S."/>
            <person name="Gross S."/>
            <person name="Guigo R."/>
            <person name="Gustafson E.A."/>
            <person name="Haerty W."/>
            <person name="Hahn M.W."/>
            <person name="Halligan D.L."/>
            <person name="Halpern A.L."/>
            <person name="Halter G.M."/>
            <person name="Han M.V."/>
            <person name="Heger A."/>
            <person name="Hillier L."/>
            <person name="Hinrichs A.S."/>
            <person name="Holmes I."/>
            <person name="Hoskins R.A."/>
            <person name="Hubisz M.J."/>
            <person name="Hultmark D."/>
            <person name="Huntley M.A."/>
            <person name="Jaffe D.B."/>
            <person name="Jagadeeshan S."/>
            <person name="Jeck W.R."/>
            <person name="Johnson J."/>
            <person name="Jones C.D."/>
            <person name="Jordan W.C."/>
            <person name="Karpen G.H."/>
            <person name="Kataoka E."/>
            <person name="Keightley P.D."/>
            <person name="Kheradpour P."/>
            <person name="Kirkness E.F."/>
            <person name="Koerich L.B."/>
            <person name="Kristiansen K."/>
            <person name="Kudrna D."/>
            <person name="Kulathinal R.J."/>
            <person name="Kumar S."/>
            <person name="Kwok R."/>
            <person name="Lander E."/>
            <person name="Langley C.H."/>
            <person name="Lapoint R."/>
            <person name="Lazzaro B.P."/>
            <person name="Lee S.J."/>
            <person name="Levesque L."/>
            <person name="Li R."/>
            <person name="Lin C.F."/>
            <person name="Lin M.F."/>
            <person name="Lindblad-Toh K."/>
            <person name="Llopart A."/>
            <person name="Long M."/>
            <person name="Low L."/>
            <person name="Lozovsky E."/>
            <person name="Lu J."/>
            <person name="Luo M."/>
            <person name="Machado C.A."/>
            <person name="Makalowski W."/>
            <person name="Marzo M."/>
            <person name="Matsuda M."/>
            <person name="Matzkin L."/>
            <person name="McAllister B."/>
            <person name="McBride C.S."/>
            <person name="McKernan B."/>
            <person name="McKernan K."/>
            <person name="Mendez-Lago M."/>
            <person name="Minx P."/>
            <person name="Mollenhauer M.U."/>
            <person name="Montooth K."/>
            <person name="Mount S.M."/>
            <person name="Mu X."/>
            <person name="Myers E."/>
            <person name="Negre B."/>
            <person name="Newfeld S."/>
            <person name="Nielsen R."/>
            <person name="Noor M.A."/>
            <person name="O'Grady P."/>
            <person name="Pachter L."/>
            <person name="Papaceit M."/>
            <person name="Parisi M.J."/>
            <person name="Parisi M."/>
            <person name="Parts L."/>
            <person name="Pedersen J.S."/>
            <person name="Pesole G."/>
            <person name="Phillippy A.M."/>
            <person name="Ponting C.P."/>
            <person name="Pop M."/>
            <person name="Porcelli D."/>
            <person name="Powell J.R."/>
            <person name="Prohaska S."/>
            <person name="Pruitt K."/>
            <person name="Puig M."/>
            <person name="Quesneville H."/>
            <person name="Ram K.R."/>
            <person name="Rand D."/>
            <person name="Rasmussen M.D."/>
            <person name="Reed L.K."/>
            <person name="Reenan R."/>
            <person name="Reily A."/>
            <person name="Remington K.A."/>
            <person name="Rieger T.T."/>
            <person name="Ritchie M.G."/>
            <person name="Robin C."/>
            <person name="Rogers Y.H."/>
            <person name="Rohde C."/>
            <person name="Rozas J."/>
            <person name="Rubenfield M.J."/>
            <person name="Ruiz A."/>
            <person name="Russo S."/>
            <person name="Salzberg S.L."/>
            <person name="Sanchez-Gracia A."/>
            <person name="Saranga D.J."/>
            <person name="Sato H."/>
            <person name="Schaeffer S.W."/>
            <person name="Schatz M.C."/>
            <person name="Schlenke T."/>
            <person name="Schwartz R."/>
            <person name="Segarra C."/>
            <person name="Singh R.S."/>
            <person name="Sirot L."/>
            <person name="Sirota M."/>
            <person name="Sisneros N.B."/>
            <person name="Smith C.D."/>
            <person name="Smith T.F."/>
            <person name="Spieth J."/>
            <person name="Stage D.E."/>
            <person name="Stark A."/>
            <person name="Stephan W."/>
            <person name="Strausberg R.L."/>
            <person name="Strempel S."/>
            <person name="Sturgill D."/>
            <person name="Sutton G."/>
            <person name="Sutton G.G."/>
            <person name="Tao W."/>
            <person name="Teichmann S."/>
            <person name="Tobari Y.N."/>
            <person name="Tomimura Y."/>
            <person name="Tsolas J.M."/>
            <person name="Valente V.L."/>
            <person name="Venter E."/>
            <person name="Venter J.C."/>
            <person name="Vicario S."/>
            <person name="Vieira F.G."/>
            <person name="Vilella A.J."/>
            <person name="Villasante A."/>
            <person name="Walenz B."/>
            <person name="Wang J."/>
            <person name="Wasserman M."/>
            <person name="Watts T."/>
            <person name="Wilson D."/>
            <person name="Wilson R.K."/>
            <person name="Wing R.A."/>
            <person name="Wolfner M.F."/>
            <person name="Wong A."/>
            <person name="Wong G.K."/>
            <person name="Wu C.I."/>
            <person name="Wu G."/>
            <person name="Yamamoto D."/>
            <person name="Yang H.P."/>
            <person name="Yang S.P."/>
            <person name="Yorke J.A."/>
            <person name="Yoshida K."/>
            <person name="Zdobnov E."/>
            <person name="Zhang P."/>
            <person name="Zhang Y."/>
            <person name="Zimin A.V."/>
            <person name="Baldwin J."/>
            <person name="Abdouelleil A."/>
            <person name="Abdulkadir J."/>
            <person name="Abebe A."/>
            <person name="Abera B."/>
            <person name="Abreu J."/>
            <person name="Acer S.C."/>
            <person name="Aftuck L."/>
            <person name="Alexander A."/>
            <person name="An P."/>
            <person name="Anderson E."/>
            <person name="Anderson S."/>
            <person name="Arachi H."/>
            <person name="Azer M."/>
            <person name="Bachantsang P."/>
            <person name="Barry A."/>
            <person name="Bayul T."/>
            <person name="Berlin A."/>
            <person name="Bessette D."/>
            <person name="Bloom T."/>
            <person name="Blye J."/>
            <person name="Boguslavskiy L."/>
            <person name="Bonnet C."/>
            <person name="Boukhgalter B."/>
            <person name="Bourzgui I."/>
            <person name="Brown A."/>
            <person name="Cahill P."/>
            <person name="Channer S."/>
            <person name="Cheshatsang Y."/>
            <person name="Chuda L."/>
            <person name="Citroen M."/>
            <person name="Collymore A."/>
            <person name="Cooke P."/>
            <person name="Costello M."/>
            <person name="D'Aco K."/>
            <person name="Daza R."/>
            <person name="De Haan G."/>
            <person name="DeGray S."/>
            <person name="DeMaso C."/>
            <person name="Dhargay N."/>
            <person name="Dooley K."/>
            <person name="Dooley E."/>
            <person name="Doricent M."/>
            <person name="Dorje P."/>
            <person name="Dorjee K."/>
            <person name="Dupes A."/>
            <person name="Elong R."/>
            <person name="Falk J."/>
            <person name="Farina A."/>
            <person name="Faro S."/>
            <person name="Ferguson D."/>
            <person name="Fisher S."/>
            <person name="Foley C.D."/>
            <person name="Franke A."/>
            <person name="Friedrich D."/>
            <person name="Gadbois L."/>
            <person name="Gearin G."/>
            <person name="Gearin C.R."/>
            <person name="Giannoukos G."/>
            <person name="Goode T."/>
            <person name="Graham J."/>
            <person name="Grandbois E."/>
            <person name="Grewal S."/>
            <person name="Gyaltsen K."/>
            <person name="Hafez N."/>
            <person name="Hagos B."/>
            <person name="Hall J."/>
            <person name="Henson C."/>
            <person name="Hollinger A."/>
            <person name="Honan T."/>
            <person name="Huard M.D."/>
            <person name="Hughes L."/>
            <person name="Hurhula B."/>
            <person name="Husby M.E."/>
            <person name="Kamat A."/>
            <person name="Kanga B."/>
            <person name="Kashin S."/>
            <person name="Khazanovich D."/>
            <person name="Kisner P."/>
            <person name="Lance K."/>
            <person name="Lara M."/>
            <person name="Lee W."/>
            <person name="Lennon N."/>
            <person name="Letendre F."/>
            <person name="LeVine R."/>
            <person name="Lipovsky A."/>
            <person name="Liu X."/>
            <person name="Liu J."/>
            <person name="Liu S."/>
            <person name="Lokyitsang T."/>
            <person name="Lokyitsang Y."/>
            <person name="Lubonja R."/>
            <person name="Lui A."/>
            <person name="MacDonald P."/>
            <person name="Magnisalis V."/>
            <person name="Maru K."/>
            <person name="Matthews C."/>
            <person name="McCusker W."/>
            <person name="McDonough S."/>
            <person name="Mehta T."/>
            <person name="Meldrim J."/>
            <person name="Meneus L."/>
            <person name="Mihai O."/>
            <person name="Mihalev A."/>
            <person name="Mihova T."/>
            <person name="Mittelman R."/>
            <person name="Mlenga V."/>
            <person name="Montmayeur A."/>
            <person name="Mulrain L."/>
            <person name="Navidi A."/>
            <person name="Naylor J."/>
            <person name="Negash T."/>
            <person name="Nguyen T."/>
            <person name="Nguyen N."/>
            <person name="Nicol R."/>
            <person name="Norbu C."/>
            <person name="Norbu N."/>
            <person name="Novod N."/>
            <person name="O'Neill B."/>
            <person name="Osman S."/>
            <person name="Markiewicz E."/>
            <person name="Oyono O.L."/>
            <person name="Patti C."/>
            <person name="Phunkhang P."/>
            <person name="Pierre F."/>
            <person name="Priest M."/>
            <person name="Raghuraman S."/>
            <person name="Rege F."/>
            <person name="Reyes R."/>
            <person name="Rise C."/>
            <person name="Rogov P."/>
            <person name="Ross K."/>
            <person name="Ryan E."/>
            <person name="Settipalli S."/>
            <person name="Shea T."/>
            <person name="Sherpa N."/>
            <person name="Shi L."/>
            <person name="Shih D."/>
            <person name="Sparrow T."/>
            <person name="Spaulding J."/>
            <person name="Stalker J."/>
            <person name="Stange-Thomann N."/>
            <person name="Stavropoulos S."/>
            <person name="Stone C."/>
            <person name="Strader C."/>
            <person name="Tesfaye S."/>
            <person name="Thomson T."/>
            <person name="Thoulutsang Y."/>
            <person name="Thoulutsang D."/>
            <person name="Topham K."/>
            <person name="Topping I."/>
            <person name="Tsamla T."/>
            <person name="Vassiliev H."/>
            <person name="Vo A."/>
            <person name="Wangchuk T."/>
            <person name="Wangdi T."/>
            <person name="Weiand M."/>
            <person name="Wilkinson J."/>
            <person name="Wilson A."/>
            <person name="Yadav S."/>
            <person name="Young G."/>
            <person name="Yu Q."/>
            <person name="Zembek L."/>
            <person name="Zhong D."/>
            <person name="Zimmer A."/>
            <person name="Zwirko Z."/>
            <person name="Jaffe D.B."/>
            <person name="Alvarez P."/>
            <person name="Brockman W."/>
            <person name="Butler J."/>
            <person name="Chin C."/>
            <person name="Gnerre S."/>
            <person name="Grabherr M."/>
            <person name="Kleber M."/>
            <person name="Mauceli E."/>
            <person name="MacCallum I."/>
        </authorList>
    </citation>
    <scope>NUCLEOTIDE SEQUENCE [LARGE SCALE GENOMIC DNA]</scope>
    <source>
        <strain evidence="3">Tai18E2 / Tucson 14021-0261.01</strain>
    </source>
</reference>
<name>A0A0R1DTA8_DROYA</name>
<feature type="region of interest" description="Disordered" evidence="1">
    <location>
        <begin position="92"/>
        <end position="112"/>
    </location>
</feature>
<gene>
    <name evidence="2" type="primary">Dyak\GE27665</name>
    <name evidence="2" type="synonym">GE27665</name>
    <name evidence="2" type="ORF">Dyak_GE27665</name>
</gene>
<dbReference type="EMBL" id="CM000158">
    <property type="protein sequence ID" value="KRK00325.1"/>
    <property type="molecule type" value="Genomic_DNA"/>
</dbReference>
<sequence>MCFALAPLKFCSASQSGVPIAVHSVLSSPRERSCPISGLRSTIHDPRSPIFGSRSIRYPIFAGIELCSVRATPKSRRVVGCVRVRESEQKKAKKVPIRKGSVTSSASPSPKRLDLARGSVVIDVCMSYRRYELSCANIKLAFAEQKRKQSQDHGEAGGGIYLGALNWACESSSKTETSSVAFRPRLFVVFSQVRGCRPASRCFCFCFYCAFALLCCSVANCWQLLPTGLAVFGSKNKASGHNCQMPLSALSAPPSSSGQWPVAMAKMRCWGHLNGRQTCVLLTCQLPNEAMKNGCTIMRSSNASTANRRLICLEECLYGALQETLTYFQGAKSISQL</sequence>
<evidence type="ECO:0000313" key="3">
    <source>
        <dbReference type="Proteomes" id="UP000002282"/>
    </source>
</evidence>
<protein>
    <submittedName>
        <fullName evidence="2">Uncharacterized protein, isoform A</fullName>
    </submittedName>
</protein>
<dbReference type="Proteomes" id="UP000002282">
    <property type="component" value="Chromosome 2R"/>
</dbReference>
<organism evidence="2 3">
    <name type="scientific">Drosophila yakuba</name>
    <name type="common">Fruit fly</name>
    <dbReference type="NCBI Taxonomy" id="7245"/>
    <lineage>
        <taxon>Eukaryota</taxon>
        <taxon>Metazoa</taxon>
        <taxon>Ecdysozoa</taxon>
        <taxon>Arthropoda</taxon>
        <taxon>Hexapoda</taxon>
        <taxon>Insecta</taxon>
        <taxon>Pterygota</taxon>
        <taxon>Neoptera</taxon>
        <taxon>Endopterygota</taxon>
        <taxon>Diptera</taxon>
        <taxon>Brachycera</taxon>
        <taxon>Muscomorpha</taxon>
        <taxon>Ephydroidea</taxon>
        <taxon>Drosophilidae</taxon>
        <taxon>Drosophila</taxon>
        <taxon>Sophophora</taxon>
    </lineage>
</organism>
<evidence type="ECO:0000313" key="2">
    <source>
        <dbReference type="EMBL" id="KRK00325.1"/>
    </source>
</evidence>
<dbReference type="AlphaFoldDB" id="A0A0R1DTA8"/>
<accession>A0A0R1DTA8</accession>
<proteinExistence type="predicted"/>